<evidence type="ECO:0000259" key="11">
    <source>
        <dbReference type="Pfam" id="PF08546"/>
    </source>
</evidence>
<dbReference type="Proteomes" id="UP000006055">
    <property type="component" value="Chromosome"/>
</dbReference>
<dbReference type="EMBL" id="CP003360">
    <property type="protein sequence ID" value="AFM27336.1"/>
    <property type="molecule type" value="Genomic_DNA"/>
</dbReference>
<dbReference type="Gene3D" id="1.10.1040.10">
    <property type="entry name" value="N-(1-d-carboxylethyl)-l-norvaline Dehydrogenase, domain 2"/>
    <property type="match status" value="1"/>
</dbReference>
<dbReference type="Pfam" id="PF02558">
    <property type="entry name" value="ApbA"/>
    <property type="match status" value="1"/>
</dbReference>
<evidence type="ECO:0000256" key="1">
    <source>
        <dbReference type="ARBA" id="ARBA00004994"/>
    </source>
</evidence>
<dbReference type="InterPro" id="IPR013328">
    <property type="entry name" value="6PGD_dom2"/>
</dbReference>
<accession>I4CCP5</accession>
<dbReference type="Pfam" id="PF08546">
    <property type="entry name" value="ApbA_C"/>
    <property type="match status" value="1"/>
</dbReference>
<keyword evidence="9" id="KW-0566">Pantothenate biosynthesis</keyword>
<dbReference type="RefSeq" id="WP_014812444.1">
    <property type="nucleotide sequence ID" value="NC_018025.1"/>
</dbReference>
<dbReference type="InterPro" id="IPR013752">
    <property type="entry name" value="KPA_reductase"/>
</dbReference>
<dbReference type="EC" id="1.1.1.169" evidence="3 9"/>
<evidence type="ECO:0000256" key="5">
    <source>
        <dbReference type="ARBA" id="ARBA00022857"/>
    </source>
</evidence>
<dbReference type="Gene3D" id="3.40.50.720">
    <property type="entry name" value="NAD(P)-binding Rossmann-like Domain"/>
    <property type="match status" value="1"/>
</dbReference>
<evidence type="ECO:0000256" key="7">
    <source>
        <dbReference type="ARBA" id="ARBA00032024"/>
    </source>
</evidence>
<comment type="pathway">
    <text evidence="1 9">Cofactor biosynthesis; (R)-pantothenate biosynthesis; (R)-pantoate from 3-methyl-2-oxobutanoate: step 2/2.</text>
</comment>
<feature type="domain" description="Ketopantoate reductase C-terminal" evidence="11">
    <location>
        <begin position="178"/>
        <end position="302"/>
    </location>
</feature>
<dbReference type="PATRIC" id="fig|706587.4.peg.5337"/>
<evidence type="ECO:0000256" key="6">
    <source>
        <dbReference type="ARBA" id="ARBA00023002"/>
    </source>
</evidence>
<evidence type="ECO:0000313" key="12">
    <source>
        <dbReference type="EMBL" id="AFM27336.1"/>
    </source>
</evidence>
<dbReference type="HOGENOM" id="CLU_031468_6_0_7"/>
<dbReference type="InterPro" id="IPR013332">
    <property type="entry name" value="KPR_N"/>
</dbReference>
<dbReference type="FunFam" id="1.10.1040.10:FF:000017">
    <property type="entry name" value="2-dehydropantoate 2-reductase"/>
    <property type="match status" value="1"/>
</dbReference>
<dbReference type="UniPathway" id="UPA00028">
    <property type="reaction ID" value="UER00004"/>
</dbReference>
<sequence length="306" mass="33806">MKEIKNVAIFGAGAMGAYYASRFFESSGFSTVLLARNPRHDRLKAEGLTVNGKHYSIPVVHPDETASPADLIIVALKNHHLPEAAHDLKNLVGEGTTLISVMNGLDSEEYLGSIYGMDKVLYAIAVGIDALRQGNEITYTNPGKIYFGESDNTIPNERVLNVRNAFERAGLASEIPADMMRMLWWKFMINVGINQASAVMRVPYGVFQTSPDAQKLMEMLMREVLALAHRLRVNLVEQDLNEWSKVLNSLSPQGKTSMLQDIEAGRKTEVESFAGKMVELGKIHGIPTPANEVVLSIIHVLEQTRA</sequence>
<gene>
    <name evidence="12" type="ordered locus">Desti_4716</name>
</gene>
<dbReference type="AlphaFoldDB" id="I4CCP5"/>
<evidence type="ECO:0000256" key="3">
    <source>
        <dbReference type="ARBA" id="ARBA00013014"/>
    </source>
</evidence>
<dbReference type="InterPro" id="IPR008927">
    <property type="entry name" value="6-PGluconate_DH-like_C_sf"/>
</dbReference>
<evidence type="ECO:0000313" key="13">
    <source>
        <dbReference type="Proteomes" id="UP000006055"/>
    </source>
</evidence>
<evidence type="ECO:0000256" key="9">
    <source>
        <dbReference type="RuleBase" id="RU362068"/>
    </source>
</evidence>
<keyword evidence="13" id="KW-1185">Reference proteome</keyword>
<keyword evidence="5 9" id="KW-0521">NADP</keyword>
<proteinExistence type="inferred from homology"/>
<dbReference type="PANTHER" id="PTHR21708">
    <property type="entry name" value="PROBABLE 2-DEHYDROPANTOATE 2-REDUCTASE"/>
    <property type="match status" value="1"/>
</dbReference>
<dbReference type="InterPro" id="IPR036291">
    <property type="entry name" value="NAD(P)-bd_dom_sf"/>
</dbReference>
<dbReference type="InterPro" id="IPR051402">
    <property type="entry name" value="KPR-Related"/>
</dbReference>
<dbReference type="PANTHER" id="PTHR21708:SF26">
    <property type="entry name" value="2-DEHYDROPANTOATE 2-REDUCTASE"/>
    <property type="match status" value="1"/>
</dbReference>
<dbReference type="GO" id="GO:0008677">
    <property type="term" value="F:2-dehydropantoate 2-reductase activity"/>
    <property type="evidence" value="ECO:0007669"/>
    <property type="project" value="UniProtKB-EC"/>
</dbReference>
<evidence type="ECO:0000259" key="10">
    <source>
        <dbReference type="Pfam" id="PF02558"/>
    </source>
</evidence>
<feature type="domain" description="Ketopantoate reductase N-terminal" evidence="10">
    <location>
        <begin position="7"/>
        <end position="151"/>
    </location>
</feature>
<dbReference type="STRING" id="706587.Desti_4716"/>
<evidence type="ECO:0000256" key="2">
    <source>
        <dbReference type="ARBA" id="ARBA00007870"/>
    </source>
</evidence>
<comment type="catalytic activity">
    <reaction evidence="8 9">
        <text>(R)-pantoate + NADP(+) = 2-dehydropantoate + NADPH + H(+)</text>
        <dbReference type="Rhea" id="RHEA:16233"/>
        <dbReference type="ChEBI" id="CHEBI:11561"/>
        <dbReference type="ChEBI" id="CHEBI:15378"/>
        <dbReference type="ChEBI" id="CHEBI:15980"/>
        <dbReference type="ChEBI" id="CHEBI:57783"/>
        <dbReference type="ChEBI" id="CHEBI:58349"/>
        <dbReference type="EC" id="1.1.1.169"/>
    </reaction>
</comment>
<evidence type="ECO:0000256" key="8">
    <source>
        <dbReference type="ARBA" id="ARBA00048793"/>
    </source>
</evidence>
<name>I4CCP5_DESTA</name>
<comment type="similarity">
    <text evidence="2 9">Belongs to the ketopantoate reductase family.</text>
</comment>
<dbReference type="GO" id="GO:0005737">
    <property type="term" value="C:cytoplasm"/>
    <property type="evidence" value="ECO:0007669"/>
    <property type="project" value="TreeGrafter"/>
</dbReference>
<comment type="function">
    <text evidence="9">Catalyzes the NADPH-dependent reduction of ketopantoate into pantoic acid.</text>
</comment>
<keyword evidence="6 9" id="KW-0560">Oxidoreductase</keyword>
<dbReference type="SUPFAM" id="SSF51735">
    <property type="entry name" value="NAD(P)-binding Rossmann-fold domains"/>
    <property type="match status" value="1"/>
</dbReference>
<reference evidence="13" key="1">
    <citation type="submission" date="2012-06" db="EMBL/GenBank/DDBJ databases">
        <title>Complete sequence of chromosome of Desulfomonile tiedjei DSM 6799.</title>
        <authorList>
            <person name="Lucas S."/>
            <person name="Copeland A."/>
            <person name="Lapidus A."/>
            <person name="Glavina del Rio T."/>
            <person name="Dalin E."/>
            <person name="Tice H."/>
            <person name="Bruce D."/>
            <person name="Goodwin L."/>
            <person name="Pitluck S."/>
            <person name="Peters L."/>
            <person name="Ovchinnikova G."/>
            <person name="Zeytun A."/>
            <person name="Lu M."/>
            <person name="Kyrpides N."/>
            <person name="Mavromatis K."/>
            <person name="Ivanova N."/>
            <person name="Brettin T."/>
            <person name="Detter J.C."/>
            <person name="Han C."/>
            <person name="Larimer F."/>
            <person name="Land M."/>
            <person name="Hauser L."/>
            <person name="Markowitz V."/>
            <person name="Cheng J.-F."/>
            <person name="Hugenholtz P."/>
            <person name="Woyke T."/>
            <person name="Wu D."/>
            <person name="Spring S."/>
            <person name="Schroeder M."/>
            <person name="Brambilla E."/>
            <person name="Klenk H.-P."/>
            <person name="Eisen J.A."/>
        </authorList>
    </citation>
    <scope>NUCLEOTIDE SEQUENCE [LARGE SCALE GENOMIC DNA]</scope>
    <source>
        <strain evidence="13">ATCC 49306 / DSM 6799 / DCB-1</strain>
    </source>
</reference>
<organism evidence="12 13">
    <name type="scientific">Desulfomonile tiedjei (strain ATCC 49306 / DSM 6799 / DCB-1)</name>
    <dbReference type="NCBI Taxonomy" id="706587"/>
    <lineage>
        <taxon>Bacteria</taxon>
        <taxon>Pseudomonadati</taxon>
        <taxon>Thermodesulfobacteriota</taxon>
        <taxon>Desulfomonilia</taxon>
        <taxon>Desulfomonilales</taxon>
        <taxon>Desulfomonilaceae</taxon>
        <taxon>Desulfomonile</taxon>
    </lineage>
</organism>
<dbReference type="InterPro" id="IPR003710">
    <property type="entry name" value="ApbA"/>
</dbReference>
<evidence type="ECO:0000256" key="4">
    <source>
        <dbReference type="ARBA" id="ARBA00019465"/>
    </source>
</evidence>
<dbReference type="SUPFAM" id="SSF48179">
    <property type="entry name" value="6-phosphogluconate dehydrogenase C-terminal domain-like"/>
    <property type="match status" value="1"/>
</dbReference>
<dbReference type="OrthoDB" id="5333395at2"/>
<dbReference type="GO" id="GO:0015940">
    <property type="term" value="P:pantothenate biosynthetic process"/>
    <property type="evidence" value="ECO:0007669"/>
    <property type="project" value="UniProtKB-UniPathway"/>
</dbReference>
<protein>
    <recommendedName>
        <fullName evidence="4 9">2-dehydropantoate 2-reductase</fullName>
        <ecNumber evidence="3 9">1.1.1.169</ecNumber>
    </recommendedName>
    <alternativeName>
        <fullName evidence="7 9">Ketopantoate reductase</fullName>
    </alternativeName>
</protein>
<dbReference type="eggNOG" id="COG1893">
    <property type="taxonomic scope" value="Bacteria"/>
</dbReference>
<dbReference type="KEGG" id="dti:Desti_4716"/>
<dbReference type="NCBIfam" id="TIGR00745">
    <property type="entry name" value="apbA_panE"/>
    <property type="match status" value="1"/>
</dbReference>